<sequence>MTGLSHRPGFTAVFTFLWIVYVFSLKTLTVLVTKPAIRNLRVEATTQTLTWDVDGNVTGIQCQKGPDYGIHAMSDRYCQFEAISFCEVTNYSVTAASPPFSAWILFPEAGGNPQAAAQNLTCWVHGVDLMTCSWAVGPEAPGDVQYHLSVSHRDGQEQHLCVHYNRNQRGTHIGCVFSDISGISRGSPSAFILVTGSSEAFRVPCVDQLVVFSVIEILTPPNLTAKCNKTHSFMEWKMRSHFNRDFHYELQIQKSKQPVITEQVKGITSFQLLNPGTYTVRIRAQEIYEQFWSAWSSHQRFECDQEEDPHTRAWRTSLLIALGTLLAVLCAVLLCKRYLVMERLFPRLPHMKDPMGNGFRNDKLVRCVSRQGRELGAWRALWEAEAGGQLEARQWRPAWPTW</sequence>
<evidence type="ECO:0000259" key="16">
    <source>
        <dbReference type="Pfam" id="PF09240"/>
    </source>
</evidence>
<dbReference type="Gene3D" id="2.60.40.3850">
    <property type="match status" value="1"/>
</dbReference>
<dbReference type="GO" id="GO:0009897">
    <property type="term" value="C:external side of plasma membrane"/>
    <property type="evidence" value="ECO:0007669"/>
    <property type="project" value="TreeGrafter"/>
</dbReference>
<comment type="function">
    <text evidence="12">Cell surface receptor for IL3 expressed on hematopoietic progenitor cells, monocytes and B-lymphocytes that controls the production and differentiation of hematopoietic progenitor cells into lineage-restricted cells. Ligand stimulation rapidly induces hetrodimerization with IL3RB, phosphorylation and enzyme activity of effector proteins such as JAK2 and PI3K that play a role in signaling cell proliferation and differentiation. Activation of JAK2 leads to STAT5-mediated transcriptional program.</text>
</comment>
<reference evidence="18" key="1">
    <citation type="submission" date="2025-08" db="UniProtKB">
        <authorList>
            <consortium name="Ensembl"/>
        </authorList>
    </citation>
    <scope>IDENTIFICATION</scope>
</reference>
<evidence type="ECO:0000256" key="8">
    <source>
        <dbReference type="ARBA" id="ARBA00023136"/>
    </source>
</evidence>
<evidence type="ECO:0000256" key="6">
    <source>
        <dbReference type="ARBA" id="ARBA00022843"/>
    </source>
</evidence>
<evidence type="ECO:0000256" key="11">
    <source>
        <dbReference type="ARBA" id="ARBA00023180"/>
    </source>
</evidence>
<keyword evidence="4 15" id="KW-0812">Transmembrane</keyword>
<feature type="domain" description="Type I cytokine receptor cytokine-binding" evidence="16">
    <location>
        <begin position="119"/>
        <end position="213"/>
    </location>
</feature>
<comment type="similarity">
    <text evidence="2">Belongs to the type I cytokine receptor family. Type 5 subfamily.</text>
</comment>
<organism evidence="18 19">
    <name type="scientific">Saimiri boliviensis boliviensis</name>
    <name type="common">Bolivian squirrel monkey</name>
    <dbReference type="NCBI Taxonomy" id="39432"/>
    <lineage>
        <taxon>Eukaryota</taxon>
        <taxon>Metazoa</taxon>
        <taxon>Chordata</taxon>
        <taxon>Craniata</taxon>
        <taxon>Vertebrata</taxon>
        <taxon>Euteleostomi</taxon>
        <taxon>Mammalia</taxon>
        <taxon>Eutheria</taxon>
        <taxon>Euarchontoglires</taxon>
        <taxon>Primates</taxon>
        <taxon>Haplorrhini</taxon>
        <taxon>Platyrrhini</taxon>
        <taxon>Cebidae</taxon>
        <taxon>Saimiriinae</taxon>
        <taxon>Saimiri</taxon>
    </lineage>
</organism>
<dbReference type="InterPro" id="IPR015321">
    <property type="entry name" value="TypeI_recpt_CBD"/>
</dbReference>
<evidence type="ECO:0000256" key="5">
    <source>
        <dbReference type="ARBA" id="ARBA00022729"/>
    </source>
</evidence>
<evidence type="ECO:0000256" key="3">
    <source>
        <dbReference type="ARBA" id="ARBA00022475"/>
    </source>
</evidence>
<dbReference type="SUPFAM" id="SSF49265">
    <property type="entry name" value="Fibronectin type III"/>
    <property type="match status" value="2"/>
</dbReference>
<evidence type="ECO:0000256" key="2">
    <source>
        <dbReference type="ARBA" id="ARBA00008159"/>
    </source>
</evidence>
<feature type="transmembrane region" description="Helical" evidence="15">
    <location>
        <begin position="313"/>
        <end position="335"/>
    </location>
</feature>
<keyword evidence="8 15" id="KW-0472">Membrane</keyword>
<evidence type="ECO:0000256" key="14">
    <source>
        <dbReference type="ARBA" id="ARBA00074205"/>
    </source>
</evidence>
<dbReference type="PANTHER" id="PTHR23037:SF46">
    <property type="entry name" value="INTERLEUKIN 5 RECEPTOR SUBUNIT ALPHA"/>
    <property type="match status" value="1"/>
</dbReference>
<protein>
    <recommendedName>
        <fullName evidence="14">Interleukin-3 receptor subunit alpha</fullName>
    </recommendedName>
</protein>
<dbReference type="Ensembl" id="ENSSBOT00000021968.1">
    <property type="protein sequence ID" value="ENSSBOP00000005341.1"/>
    <property type="gene ID" value="ENSSBOG00000019496.1"/>
</dbReference>
<dbReference type="InterPro" id="IPR003532">
    <property type="entry name" value="Short_hematopoietin_rcpt_2_CS"/>
</dbReference>
<dbReference type="InterPro" id="IPR003961">
    <property type="entry name" value="FN3_dom"/>
</dbReference>
<dbReference type="PANTHER" id="PTHR23037">
    <property type="entry name" value="CYTOKINE RECEPTOR"/>
    <property type="match status" value="1"/>
</dbReference>
<dbReference type="InterPro" id="IPR040907">
    <property type="entry name" value="IL3Ra_N"/>
</dbReference>
<evidence type="ECO:0000256" key="13">
    <source>
        <dbReference type="ARBA" id="ARBA00065508"/>
    </source>
</evidence>
<comment type="subcellular location">
    <subcellularLocation>
        <location evidence="1">Cell membrane</location>
        <topology evidence="1">Single-pass type I membrane protein</topology>
    </subcellularLocation>
</comment>
<dbReference type="STRING" id="39432.ENSSBOP00000005341"/>
<evidence type="ECO:0000256" key="12">
    <source>
        <dbReference type="ARBA" id="ARBA00056770"/>
    </source>
</evidence>
<keyword evidence="9" id="KW-1015">Disulfide bond</keyword>
<evidence type="ECO:0000256" key="10">
    <source>
        <dbReference type="ARBA" id="ARBA00023170"/>
    </source>
</evidence>
<keyword evidence="10" id="KW-0675">Receptor</keyword>
<accession>A0A2K6SD85</accession>
<evidence type="ECO:0000256" key="1">
    <source>
        <dbReference type="ARBA" id="ARBA00004251"/>
    </source>
</evidence>
<keyword evidence="5" id="KW-0732">Signal</keyword>
<dbReference type="Pfam" id="PF18611">
    <property type="entry name" value="IL3Ra_N"/>
    <property type="match status" value="1"/>
</dbReference>
<feature type="transmembrane region" description="Helical" evidence="15">
    <location>
        <begin position="12"/>
        <end position="32"/>
    </location>
</feature>
<evidence type="ECO:0000256" key="9">
    <source>
        <dbReference type="ARBA" id="ARBA00023157"/>
    </source>
</evidence>
<feature type="domain" description="IL-3 receptor alpha chain N-terminal" evidence="17">
    <location>
        <begin position="37"/>
        <end position="107"/>
    </location>
</feature>
<keyword evidence="3" id="KW-1003">Cell membrane</keyword>
<evidence type="ECO:0000256" key="15">
    <source>
        <dbReference type="SAM" id="Phobius"/>
    </source>
</evidence>
<dbReference type="AlphaFoldDB" id="A0A2K6SD85"/>
<dbReference type="Gene3D" id="2.60.40.10">
    <property type="entry name" value="Immunoglobulins"/>
    <property type="match status" value="2"/>
</dbReference>
<evidence type="ECO:0000256" key="7">
    <source>
        <dbReference type="ARBA" id="ARBA00022989"/>
    </source>
</evidence>
<keyword evidence="6" id="KW-0832">Ubl conjugation</keyword>
<name>A0A2K6SD85_SAIBB</name>
<evidence type="ECO:0000259" key="17">
    <source>
        <dbReference type="Pfam" id="PF18611"/>
    </source>
</evidence>
<dbReference type="FunFam" id="2.60.40.10:FF:002832">
    <property type="entry name" value="Interleukin-3 receptor subunit alpha"/>
    <property type="match status" value="1"/>
</dbReference>
<dbReference type="Proteomes" id="UP000233220">
    <property type="component" value="Unplaced"/>
</dbReference>
<dbReference type="PROSITE" id="PS01356">
    <property type="entry name" value="HEMATOPO_REC_S_F2"/>
    <property type="match status" value="1"/>
</dbReference>
<proteinExistence type="inferred from homology"/>
<comment type="subunit">
    <text evidence="13">Interacts with IL3. Heterodimer of an alpha and a beta subunit. The beta subunit is common to the IL3, IL5 and GM-CSF receptors.</text>
</comment>
<keyword evidence="11" id="KW-0325">Glycoprotein</keyword>
<dbReference type="GO" id="GO:0004912">
    <property type="term" value="F:interleukin-3 receptor activity"/>
    <property type="evidence" value="ECO:0007669"/>
    <property type="project" value="Ensembl"/>
</dbReference>
<evidence type="ECO:0000313" key="19">
    <source>
        <dbReference type="Proteomes" id="UP000233220"/>
    </source>
</evidence>
<dbReference type="CDD" id="cd00063">
    <property type="entry name" value="FN3"/>
    <property type="match status" value="1"/>
</dbReference>
<reference evidence="18" key="2">
    <citation type="submission" date="2025-09" db="UniProtKB">
        <authorList>
            <consortium name="Ensembl"/>
        </authorList>
    </citation>
    <scope>IDENTIFICATION</scope>
</reference>
<dbReference type="InterPro" id="IPR013783">
    <property type="entry name" value="Ig-like_fold"/>
</dbReference>
<dbReference type="GeneTree" id="ENSGT00940000163802"/>
<evidence type="ECO:0000313" key="18">
    <source>
        <dbReference type="Ensembl" id="ENSSBOP00000005341.1"/>
    </source>
</evidence>
<keyword evidence="19" id="KW-1185">Reference proteome</keyword>
<keyword evidence="7 15" id="KW-1133">Transmembrane helix</keyword>
<dbReference type="Pfam" id="PF09240">
    <property type="entry name" value="IL6Ra-bind"/>
    <property type="match status" value="1"/>
</dbReference>
<gene>
    <name evidence="18" type="primary">IL3RA</name>
</gene>
<dbReference type="InterPro" id="IPR036116">
    <property type="entry name" value="FN3_sf"/>
</dbReference>
<evidence type="ECO:0000256" key="4">
    <source>
        <dbReference type="ARBA" id="ARBA00022692"/>
    </source>
</evidence>